<dbReference type="SUPFAM" id="SSF56091">
    <property type="entry name" value="DNA ligase/mRNA capping enzyme, catalytic domain"/>
    <property type="match status" value="1"/>
</dbReference>
<evidence type="ECO:0000313" key="3">
    <source>
        <dbReference type="Proteomes" id="UP001596447"/>
    </source>
</evidence>
<evidence type="ECO:0000313" key="2">
    <source>
        <dbReference type="EMBL" id="MFC7199620.1"/>
    </source>
</evidence>
<sequence length="281" mass="31987">MKEFPDIPDVANAPDALFEEGHLWLYELVDGVPLRFRLTEYGTLRFGDRERTYKPDDVPLRFRHAARHVRERLDRDALRAAVDDPTDVVFFGVATIHQSVDYDWARLPSFLAFDVWNGGREQFLAPETVETVVDQLGLHPLDTVDREVNTRDFDPGDYEIPTSRWYDGPAAGVLVRNKRGGRAQLRNPAVRETDTESHAPRSESPAALARRHATTARLSRVVDELEAHDRPVTFDAVYERVFETIVREEYRRLFDDGVDVQAFRAALADVIGESLDGDVGQ</sequence>
<name>A0ABD5Z3A2_9EURY</name>
<feature type="compositionally biased region" description="Basic and acidic residues" evidence="1">
    <location>
        <begin position="189"/>
        <end position="201"/>
    </location>
</feature>
<protein>
    <recommendedName>
        <fullName evidence="4">RNA ligase domain-containing protein</fullName>
    </recommendedName>
</protein>
<accession>A0ABD5Z3A2</accession>
<evidence type="ECO:0000256" key="1">
    <source>
        <dbReference type="SAM" id="MobiDB-lite"/>
    </source>
</evidence>
<organism evidence="2 3">
    <name type="scientific">Halospeciosus flavus</name>
    <dbReference type="NCBI Taxonomy" id="3032283"/>
    <lineage>
        <taxon>Archaea</taxon>
        <taxon>Methanobacteriati</taxon>
        <taxon>Methanobacteriota</taxon>
        <taxon>Stenosarchaea group</taxon>
        <taxon>Halobacteria</taxon>
        <taxon>Halobacteriales</taxon>
        <taxon>Halobacteriaceae</taxon>
        <taxon>Halospeciosus</taxon>
    </lineage>
</organism>
<dbReference type="EMBL" id="JBHTAR010000011">
    <property type="protein sequence ID" value="MFC7199620.1"/>
    <property type="molecule type" value="Genomic_DNA"/>
</dbReference>
<proteinExistence type="predicted"/>
<dbReference type="RefSeq" id="WP_279529549.1">
    <property type="nucleotide sequence ID" value="NZ_CP122312.1"/>
</dbReference>
<reference evidence="2 3" key="1">
    <citation type="journal article" date="2019" name="Int. J. Syst. Evol. Microbiol.">
        <title>The Global Catalogue of Microorganisms (GCM) 10K type strain sequencing project: providing services to taxonomists for standard genome sequencing and annotation.</title>
        <authorList>
            <consortium name="The Broad Institute Genomics Platform"/>
            <consortium name="The Broad Institute Genome Sequencing Center for Infectious Disease"/>
            <person name="Wu L."/>
            <person name="Ma J."/>
        </authorList>
    </citation>
    <scope>NUCLEOTIDE SEQUENCE [LARGE SCALE GENOMIC DNA]</scope>
    <source>
        <strain evidence="2 3">XZGYJ-43</strain>
    </source>
</reference>
<evidence type="ECO:0008006" key="4">
    <source>
        <dbReference type="Google" id="ProtNLM"/>
    </source>
</evidence>
<keyword evidence="3" id="KW-1185">Reference proteome</keyword>
<feature type="region of interest" description="Disordered" evidence="1">
    <location>
        <begin position="185"/>
        <end position="211"/>
    </location>
</feature>
<dbReference type="AlphaFoldDB" id="A0ABD5Z3A2"/>
<gene>
    <name evidence="2" type="ORF">ACFQJ9_09380</name>
</gene>
<comment type="caution">
    <text evidence="2">The sequence shown here is derived from an EMBL/GenBank/DDBJ whole genome shotgun (WGS) entry which is preliminary data.</text>
</comment>
<dbReference type="Proteomes" id="UP001596447">
    <property type="component" value="Unassembled WGS sequence"/>
</dbReference>